<evidence type="ECO:0000313" key="4">
    <source>
        <dbReference type="Proteomes" id="UP001281410"/>
    </source>
</evidence>
<proteinExistence type="predicted"/>
<dbReference type="Proteomes" id="UP001281410">
    <property type="component" value="Unassembled WGS sequence"/>
</dbReference>
<dbReference type="InterPro" id="IPR025452">
    <property type="entry name" value="DUF4218"/>
</dbReference>
<name>A0AAE0E3Z1_9ROSI</name>
<accession>A0AAE0E3Z1</accession>
<feature type="domain" description="DUF4218" evidence="2">
    <location>
        <begin position="37"/>
        <end position="149"/>
    </location>
</feature>
<gene>
    <name evidence="3" type="ORF">Dsin_020923</name>
</gene>
<evidence type="ECO:0008006" key="5">
    <source>
        <dbReference type="Google" id="ProtNLM"/>
    </source>
</evidence>
<dbReference type="PANTHER" id="PTHR48258">
    <property type="entry name" value="DUF4218 DOMAIN-CONTAINING PROTEIN-RELATED"/>
    <property type="match status" value="1"/>
</dbReference>
<dbReference type="Pfam" id="PF13952">
    <property type="entry name" value="DUF4216"/>
    <property type="match status" value="1"/>
</dbReference>
<feature type="domain" description="DUF4216" evidence="1">
    <location>
        <begin position="295"/>
        <end position="367"/>
    </location>
</feature>
<dbReference type="PANTHER" id="PTHR48258:SF6">
    <property type="entry name" value="LEUCINE-RICH REPEAT DOMAIN, L DOMAIN-CONTAINING PROTEIN"/>
    <property type="match status" value="1"/>
</dbReference>
<reference evidence="3" key="1">
    <citation type="journal article" date="2023" name="Plant J.">
        <title>Genome sequences and population genomics provide insights into the demographic history, inbreeding, and mutation load of two 'living fossil' tree species of Dipteronia.</title>
        <authorList>
            <person name="Feng Y."/>
            <person name="Comes H.P."/>
            <person name="Chen J."/>
            <person name="Zhu S."/>
            <person name="Lu R."/>
            <person name="Zhang X."/>
            <person name="Li P."/>
            <person name="Qiu J."/>
            <person name="Olsen K.M."/>
            <person name="Qiu Y."/>
        </authorList>
    </citation>
    <scope>NUCLEOTIDE SEQUENCE</scope>
    <source>
        <strain evidence="3">NBL</strain>
    </source>
</reference>
<evidence type="ECO:0000313" key="3">
    <source>
        <dbReference type="EMBL" id="KAK3206877.1"/>
    </source>
</evidence>
<dbReference type="AlphaFoldDB" id="A0AAE0E3Z1"/>
<keyword evidence="4" id="KW-1185">Reference proteome</keyword>
<sequence>MIVILSCNDCFPVALRGYLRRDIRETIIELCVFFKELTSKTLKVDVLERLNTDIVLILCKLEKIFPPSFFDIMIHLLIHLAHEAMLGGPTQYRWMYPFERKMHNLKAYVRNKAHPEGSIGEGYTDHECLTFCYMYFRGIETRFNRPERNYDGDEANQMKSISVFKPNVRLLGAPIYDELNLFDWAKIRWEHRSELENDCVRNIEKKQEEEFHKWFTKRVQQLEDERSSKFTKDLKNLSKGLEKLVTRHTGCVINGIRFHTQDRDCNRRTQNCGVLVKGEHAGKSIDFYGVLKDIIEVPYLGQNRVGIFECDWWDLSGTKGILIDEHNLISVNVRKTWYKNDPFVLACQTQQVFYLNDIKLGNDWRVVDKSQPRGNYDVLEQEVENEERLYFDDPYQQEQSEDIIDIVEDDK</sequence>
<dbReference type="EMBL" id="JANJYJ010000006">
    <property type="protein sequence ID" value="KAK3206877.1"/>
    <property type="molecule type" value="Genomic_DNA"/>
</dbReference>
<evidence type="ECO:0000259" key="1">
    <source>
        <dbReference type="Pfam" id="PF13952"/>
    </source>
</evidence>
<dbReference type="InterPro" id="IPR025312">
    <property type="entry name" value="DUF4216"/>
</dbReference>
<dbReference type="Pfam" id="PF13960">
    <property type="entry name" value="DUF4218"/>
    <property type="match status" value="1"/>
</dbReference>
<protein>
    <recommendedName>
        <fullName evidence="5">DUF4218 domain-containing protein</fullName>
    </recommendedName>
</protein>
<evidence type="ECO:0000259" key="2">
    <source>
        <dbReference type="Pfam" id="PF13960"/>
    </source>
</evidence>
<comment type="caution">
    <text evidence="3">The sequence shown here is derived from an EMBL/GenBank/DDBJ whole genome shotgun (WGS) entry which is preliminary data.</text>
</comment>
<organism evidence="3 4">
    <name type="scientific">Dipteronia sinensis</name>
    <dbReference type="NCBI Taxonomy" id="43782"/>
    <lineage>
        <taxon>Eukaryota</taxon>
        <taxon>Viridiplantae</taxon>
        <taxon>Streptophyta</taxon>
        <taxon>Embryophyta</taxon>
        <taxon>Tracheophyta</taxon>
        <taxon>Spermatophyta</taxon>
        <taxon>Magnoliopsida</taxon>
        <taxon>eudicotyledons</taxon>
        <taxon>Gunneridae</taxon>
        <taxon>Pentapetalae</taxon>
        <taxon>rosids</taxon>
        <taxon>malvids</taxon>
        <taxon>Sapindales</taxon>
        <taxon>Sapindaceae</taxon>
        <taxon>Hippocastanoideae</taxon>
        <taxon>Acereae</taxon>
        <taxon>Dipteronia</taxon>
    </lineage>
</organism>